<reference evidence="5 6" key="1">
    <citation type="submission" date="2017-02" db="EMBL/GenBank/DDBJ databases">
        <authorList>
            <person name="Peterson S.W."/>
        </authorList>
    </citation>
    <scope>NUCLEOTIDE SEQUENCE [LARGE SCALE GENOMIC DNA]</scope>
    <source>
        <strain evidence="5 6">ATCC 43324</strain>
    </source>
</reference>
<keyword evidence="3" id="KW-0680">Restriction system</keyword>
<dbReference type="InterPro" id="IPR029063">
    <property type="entry name" value="SAM-dependent_MTases_sf"/>
</dbReference>
<proteinExistence type="predicted"/>
<dbReference type="InterPro" id="IPR001525">
    <property type="entry name" value="C5_MeTfrase"/>
</dbReference>
<dbReference type="Pfam" id="PF00145">
    <property type="entry name" value="DNA_methylase"/>
    <property type="match status" value="1"/>
</dbReference>
<sequence>MNNIKLLYIDLFCGAGGTSTGVEHAKLDGTKCARVVACVNHDANAIASHQANHPDTLHFTEDIRTLAQILCGIFKFIDKYIKSRDNK</sequence>
<accession>A0A1T4P2H7</accession>
<dbReference type="AlphaFoldDB" id="A0A1T4P2H7"/>
<dbReference type="Gene3D" id="3.40.50.150">
    <property type="entry name" value="Vaccinia Virus protein VP39"/>
    <property type="match status" value="1"/>
</dbReference>
<dbReference type="GO" id="GO:0003886">
    <property type="term" value="F:DNA (cytosine-5-)-methyltransferase activity"/>
    <property type="evidence" value="ECO:0007669"/>
    <property type="project" value="UniProtKB-EC"/>
</dbReference>
<dbReference type="GO" id="GO:0032259">
    <property type="term" value="P:methylation"/>
    <property type="evidence" value="ECO:0007669"/>
    <property type="project" value="UniProtKB-KW"/>
</dbReference>
<evidence type="ECO:0000313" key="5">
    <source>
        <dbReference type="EMBL" id="SJZ85724.1"/>
    </source>
</evidence>
<evidence type="ECO:0000313" key="6">
    <source>
        <dbReference type="Proteomes" id="UP000190065"/>
    </source>
</evidence>
<keyword evidence="2" id="KW-0808">Transferase</keyword>
<dbReference type="GO" id="GO:0009307">
    <property type="term" value="P:DNA restriction-modification system"/>
    <property type="evidence" value="ECO:0007669"/>
    <property type="project" value="UniProtKB-KW"/>
</dbReference>
<dbReference type="Proteomes" id="UP000190065">
    <property type="component" value="Unassembled WGS sequence"/>
</dbReference>
<evidence type="ECO:0000256" key="1">
    <source>
        <dbReference type="ARBA" id="ARBA00022603"/>
    </source>
</evidence>
<evidence type="ECO:0000256" key="3">
    <source>
        <dbReference type="ARBA" id="ARBA00022747"/>
    </source>
</evidence>
<keyword evidence="1 5" id="KW-0489">Methyltransferase</keyword>
<comment type="catalytic activity">
    <reaction evidence="4">
        <text>a 2'-deoxycytidine in DNA + S-adenosyl-L-methionine = a 5-methyl-2'-deoxycytidine in DNA + S-adenosyl-L-homocysteine + H(+)</text>
        <dbReference type="Rhea" id="RHEA:13681"/>
        <dbReference type="Rhea" id="RHEA-COMP:11369"/>
        <dbReference type="Rhea" id="RHEA-COMP:11370"/>
        <dbReference type="ChEBI" id="CHEBI:15378"/>
        <dbReference type="ChEBI" id="CHEBI:57856"/>
        <dbReference type="ChEBI" id="CHEBI:59789"/>
        <dbReference type="ChEBI" id="CHEBI:85452"/>
        <dbReference type="ChEBI" id="CHEBI:85454"/>
        <dbReference type="EC" id="2.1.1.37"/>
    </reaction>
</comment>
<gene>
    <name evidence="5" type="ORF">SAMN02745202_01284</name>
</gene>
<organism evidence="5 6">
    <name type="scientific">Segatella oulorum</name>
    <dbReference type="NCBI Taxonomy" id="28136"/>
    <lineage>
        <taxon>Bacteria</taxon>
        <taxon>Pseudomonadati</taxon>
        <taxon>Bacteroidota</taxon>
        <taxon>Bacteroidia</taxon>
        <taxon>Bacteroidales</taxon>
        <taxon>Prevotellaceae</taxon>
        <taxon>Segatella</taxon>
    </lineage>
</organism>
<evidence type="ECO:0000256" key="2">
    <source>
        <dbReference type="ARBA" id="ARBA00022679"/>
    </source>
</evidence>
<dbReference type="SUPFAM" id="SSF53335">
    <property type="entry name" value="S-adenosyl-L-methionine-dependent methyltransferases"/>
    <property type="match status" value="1"/>
</dbReference>
<protein>
    <submittedName>
        <fullName evidence="5">C-5 cytosine-specific DNA methylase</fullName>
    </submittedName>
</protein>
<dbReference type="STRING" id="28136.SAMN02745202_01284"/>
<name>A0A1T4P2H7_9BACT</name>
<evidence type="ECO:0000256" key="4">
    <source>
        <dbReference type="ARBA" id="ARBA00047422"/>
    </source>
</evidence>
<dbReference type="EMBL" id="FUXK01000012">
    <property type="protein sequence ID" value="SJZ85724.1"/>
    <property type="molecule type" value="Genomic_DNA"/>
</dbReference>